<accession>A0ACB0E8U9</accession>
<evidence type="ECO:0000313" key="1">
    <source>
        <dbReference type="EMBL" id="CAI9696826.1"/>
    </source>
</evidence>
<gene>
    <name evidence="1" type="ORF">MRATA1EN3_LOCUS8039</name>
</gene>
<reference evidence="1" key="1">
    <citation type="submission" date="2023-05" db="EMBL/GenBank/DDBJ databases">
        <authorList>
            <consortium name="ELIXIR-Norway"/>
        </authorList>
    </citation>
    <scope>NUCLEOTIDE SEQUENCE</scope>
</reference>
<protein>
    <submittedName>
        <fullName evidence="1">Uncharacterized protein</fullName>
    </submittedName>
</protein>
<proteinExistence type="predicted"/>
<organism evidence="1 2">
    <name type="scientific">Rangifer tarandus platyrhynchus</name>
    <name type="common">Svalbard reindeer</name>
    <dbReference type="NCBI Taxonomy" id="3082113"/>
    <lineage>
        <taxon>Eukaryota</taxon>
        <taxon>Metazoa</taxon>
        <taxon>Chordata</taxon>
        <taxon>Craniata</taxon>
        <taxon>Vertebrata</taxon>
        <taxon>Euteleostomi</taxon>
        <taxon>Mammalia</taxon>
        <taxon>Eutheria</taxon>
        <taxon>Laurasiatheria</taxon>
        <taxon>Artiodactyla</taxon>
        <taxon>Ruminantia</taxon>
        <taxon>Pecora</taxon>
        <taxon>Cervidae</taxon>
        <taxon>Odocoileinae</taxon>
        <taxon>Rangifer</taxon>
    </lineage>
</organism>
<evidence type="ECO:0000313" key="2">
    <source>
        <dbReference type="Proteomes" id="UP001162501"/>
    </source>
</evidence>
<name>A0ACB0E8U9_RANTA</name>
<dbReference type="EMBL" id="OX596101">
    <property type="protein sequence ID" value="CAI9696826.1"/>
    <property type="molecule type" value="Genomic_DNA"/>
</dbReference>
<sequence length="658" mass="70627">MARGKARYHWVVVGIGGCKLGGDPGPSPGDSVMALAWPAALATAFRSQLSSQGWVGARPQEDGPASPITAQPEAARQLLRFGAGGRDGQGWAGHWAFPRDVVTALETRKLLGLDGLQPLGPCQLQKLPDRAAEAAVTNSPVPHLALQGPEQESAAQKRGAPPPAMPPGRLPAPRPPPATAMSNRRKDHLGASSSEPLPVIIIGNGPSGICLSYLLSGYTPYVRPDAIHPHPLLQRKLSEAPGVSIMDQDLDYLSEGLEGRCQSPVALLFDALLRPDTDFGGSVESVLTWRHQKERAVPHLVLGRNPPGGAWHSIEGSMVTLSQGEWMGLPDLQVKDWMCKKRRGLRNSRATAGDIAHYYSDYVIKKDLSHNFVSNAVVTAVEWGTPEPRSPGARDPSPLFQVSGFVTAKDQSQQSFSLSARSVVLATGTSDSPARLGIPGEALPFVHHDLSALEAATRAGTVSPSSDPVLIIGAGLSAADAVLYAHHYNVPVIHAFRRPVDDPGLVFNQLPKMLYPEYHKVHQMMREQSILSPSPYEGYRSLPEHQLLLLKEDRQAVFRDPQGLQKVFGVALVLVLIGSHPDLSFLPGAGADLTVDPNQPLSAKRNPIEVDPFTYQSIHQEGLYAVGPLAGDNFVRFVQGGALAVASSLLRKEARKPP</sequence>
<dbReference type="Proteomes" id="UP001162501">
    <property type="component" value="Chromosome 17"/>
</dbReference>